<dbReference type="EMBL" id="CP003587">
    <property type="protein sequence ID" value="AGY57780.1"/>
    <property type="molecule type" value="Genomic_DNA"/>
</dbReference>
<dbReference type="KEGG" id="glj:GKIL_1534"/>
<name>U5QJD2_GLOK1</name>
<protein>
    <submittedName>
        <fullName evidence="4">Outer membrane efflux protein</fullName>
    </submittedName>
</protein>
<organism evidence="4 5">
    <name type="scientific">Gloeobacter kilaueensis (strain ATCC BAA-2537 / CCAP 1431/1 / ULC 316 / JS1)</name>
    <dbReference type="NCBI Taxonomy" id="1183438"/>
    <lineage>
        <taxon>Bacteria</taxon>
        <taxon>Bacillati</taxon>
        <taxon>Cyanobacteriota</taxon>
        <taxon>Cyanophyceae</taxon>
        <taxon>Gloeobacterales</taxon>
        <taxon>Gloeobacteraceae</taxon>
        <taxon>Gloeobacter</taxon>
    </lineage>
</organism>
<dbReference type="PANTHER" id="PTHR30203:SF24">
    <property type="entry name" value="BLR4935 PROTEIN"/>
    <property type="match status" value="1"/>
</dbReference>
<gene>
    <name evidence="4" type="ORF">GKIL_1534</name>
</gene>
<evidence type="ECO:0000256" key="1">
    <source>
        <dbReference type="ARBA" id="ARBA00007613"/>
    </source>
</evidence>
<dbReference type="GO" id="GO:0015562">
    <property type="term" value="F:efflux transmembrane transporter activity"/>
    <property type="evidence" value="ECO:0007669"/>
    <property type="project" value="InterPro"/>
</dbReference>
<dbReference type="STRING" id="1183438.GKIL_1534"/>
<dbReference type="InterPro" id="IPR003423">
    <property type="entry name" value="OMP_efflux"/>
</dbReference>
<evidence type="ECO:0000313" key="5">
    <source>
        <dbReference type="Proteomes" id="UP000017396"/>
    </source>
</evidence>
<sequence>MAYHRAIPIAAVLSCLALQPVWAQPETPQPLQLEEVLTRVERYHPKLLGTNLERRIASAKRLEKQGAFDPAFTAASEYLEYNSTSSRGRFASAFQNTLSFEFPTRTGIKYAVGARYNIGNVKSPLSSTGDTGEYFVAFSVPLLRGLGLNEKVVAERQAELGEPLSAAQLVQTRQQLKLKAASSYWDWVAAGRKLLVARQLLALAQQRAEAVGNRIGSGDLPSIDAVEANQEVQLRRGDLVKAERDAQKEAFKLSLYLWQADGNPPQPPDISRLPVTLAEPVALPEGMIDTAQQQAIERRPELQQLQLLRESARLDLALAENQRLPGIDLYLSPGIDTGTNSVGATFKFGVAVSLPLAQRTADGLIAQAQLKMQKIDLDSLDERQRILTDVADSAAAIDAAYERYRNAEQEVQLAIQLEQGERDRFALGDSTLFLVNQRERAAASARTRQIDAQADYERALATFRAATGQF</sequence>
<dbReference type="eggNOG" id="COG1538">
    <property type="taxonomic scope" value="Bacteria"/>
</dbReference>
<dbReference type="AlphaFoldDB" id="U5QJD2"/>
<dbReference type="PANTHER" id="PTHR30203">
    <property type="entry name" value="OUTER MEMBRANE CATION EFFLUX PROTEIN"/>
    <property type="match status" value="1"/>
</dbReference>
<dbReference type="Gene3D" id="1.20.1600.10">
    <property type="entry name" value="Outer membrane efflux proteins (OEP)"/>
    <property type="match status" value="1"/>
</dbReference>
<dbReference type="OrthoDB" id="581172at2"/>
<evidence type="ECO:0000256" key="2">
    <source>
        <dbReference type="SAM" id="Coils"/>
    </source>
</evidence>
<comment type="similarity">
    <text evidence="1">Belongs to the outer membrane factor (OMF) (TC 1.B.17) family.</text>
</comment>
<dbReference type="SUPFAM" id="SSF56954">
    <property type="entry name" value="Outer membrane efflux proteins (OEP)"/>
    <property type="match status" value="1"/>
</dbReference>
<dbReference type="RefSeq" id="WP_023172887.1">
    <property type="nucleotide sequence ID" value="NC_022600.1"/>
</dbReference>
<keyword evidence="2" id="KW-0175">Coiled coil</keyword>
<reference evidence="4 5" key="1">
    <citation type="journal article" date="2013" name="PLoS ONE">
        <title>Cultivation and Complete Genome Sequencing of Gloeobacter kilaueensis sp. nov., from a Lava Cave in Kilauea Caldera, Hawai'i.</title>
        <authorList>
            <person name="Saw J.H."/>
            <person name="Schatz M."/>
            <person name="Brown M.V."/>
            <person name="Kunkel D.D."/>
            <person name="Foster J.S."/>
            <person name="Shick H."/>
            <person name="Christensen S."/>
            <person name="Hou S."/>
            <person name="Wan X."/>
            <person name="Donachie S.P."/>
        </authorList>
    </citation>
    <scope>NUCLEOTIDE SEQUENCE [LARGE SCALE GENOMIC DNA]</scope>
    <source>
        <strain evidence="5">JS</strain>
    </source>
</reference>
<keyword evidence="5" id="KW-1185">Reference proteome</keyword>
<dbReference type="HOGENOM" id="CLU_030568_0_0_3"/>
<accession>U5QJD2</accession>
<dbReference type="Pfam" id="PF02321">
    <property type="entry name" value="OEP"/>
    <property type="match status" value="1"/>
</dbReference>
<dbReference type="Proteomes" id="UP000017396">
    <property type="component" value="Chromosome"/>
</dbReference>
<feature type="signal peptide" evidence="3">
    <location>
        <begin position="1"/>
        <end position="23"/>
    </location>
</feature>
<evidence type="ECO:0000256" key="3">
    <source>
        <dbReference type="SAM" id="SignalP"/>
    </source>
</evidence>
<feature type="coiled-coil region" evidence="2">
    <location>
        <begin position="390"/>
        <end position="417"/>
    </location>
</feature>
<dbReference type="InterPro" id="IPR010131">
    <property type="entry name" value="MdtP/NodT-like"/>
</dbReference>
<keyword evidence="3" id="KW-0732">Signal</keyword>
<feature type="chain" id="PRO_5004663782" evidence="3">
    <location>
        <begin position="24"/>
        <end position="470"/>
    </location>
</feature>
<evidence type="ECO:0000313" key="4">
    <source>
        <dbReference type="EMBL" id="AGY57780.1"/>
    </source>
</evidence>
<proteinExistence type="inferred from homology"/>